<dbReference type="Proteomes" id="UP000287651">
    <property type="component" value="Unassembled WGS sequence"/>
</dbReference>
<dbReference type="AlphaFoldDB" id="A0A426ZD95"/>
<evidence type="ECO:0000313" key="1">
    <source>
        <dbReference type="EMBL" id="RRT61978.1"/>
    </source>
</evidence>
<name>A0A426ZD95_ENSVE</name>
<accession>A0A426ZD95</accession>
<dbReference type="EMBL" id="AMZH03007171">
    <property type="protein sequence ID" value="RRT61978.1"/>
    <property type="molecule type" value="Genomic_DNA"/>
</dbReference>
<feature type="non-terminal residue" evidence="1">
    <location>
        <position position="1"/>
    </location>
</feature>
<sequence>LPVIKHYNLKGKVRKVMWSCKEDNRVCILEGICCSACIMEHYVLVVKCLKSIL</sequence>
<reference evidence="1 2" key="1">
    <citation type="journal article" date="2014" name="Agronomy (Basel)">
        <title>A Draft Genome Sequence for Ensete ventricosum, the Drought-Tolerant Tree Against Hunger.</title>
        <authorList>
            <person name="Harrison J."/>
            <person name="Moore K.A."/>
            <person name="Paszkiewicz K."/>
            <person name="Jones T."/>
            <person name="Grant M."/>
            <person name="Ambacheew D."/>
            <person name="Muzemil S."/>
            <person name="Studholme D.J."/>
        </authorList>
    </citation>
    <scope>NUCLEOTIDE SEQUENCE [LARGE SCALE GENOMIC DNA]</scope>
</reference>
<comment type="caution">
    <text evidence="1">The sequence shown here is derived from an EMBL/GenBank/DDBJ whole genome shotgun (WGS) entry which is preliminary data.</text>
</comment>
<proteinExistence type="predicted"/>
<protein>
    <submittedName>
        <fullName evidence="1">Uncharacterized protein</fullName>
    </submittedName>
</protein>
<gene>
    <name evidence="1" type="ORF">B296_00043780</name>
</gene>
<evidence type="ECO:0000313" key="2">
    <source>
        <dbReference type="Proteomes" id="UP000287651"/>
    </source>
</evidence>
<organism evidence="1 2">
    <name type="scientific">Ensete ventricosum</name>
    <name type="common">Abyssinian banana</name>
    <name type="synonym">Musa ensete</name>
    <dbReference type="NCBI Taxonomy" id="4639"/>
    <lineage>
        <taxon>Eukaryota</taxon>
        <taxon>Viridiplantae</taxon>
        <taxon>Streptophyta</taxon>
        <taxon>Embryophyta</taxon>
        <taxon>Tracheophyta</taxon>
        <taxon>Spermatophyta</taxon>
        <taxon>Magnoliopsida</taxon>
        <taxon>Liliopsida</taxon>
        <taxon>Zingiberales</taxon>
        <taxon>Musaceae</taxon>
        <taxon>Ensete</taxon>
    </lineage>
</organism>